<dbReference type="Proteomes" id="UP001226084">
    <property type="component" value="Unassembled WGS sequence"/>
</dbReference>
<dbReference type="Pfam" id="PF01850">
    <property type="entry name" value="PIN"/>
    <property type="match status" value="1"/>
</dbReference>
<comment type="function">
    <text evidence="5">Toxic component of a toxin-antitoxin (TA) system. An RNase.</text>
</comment>
<dbReference type="GO" id="GO:0000287">
    <property type="term" value="F:magnesium ion binding"/>
    <property type="evidence" value="ECO:0007669"/>
    <property type="project" value="UniProtKB-UniRule"/>
</dbReference>
<evidence type="ECO:0000313" key="8">
    <source>
        <dbReference type="Proteomes" id="UP001226084"/>
    </source>
</evidence>
<comment type="similarity">
    <text evidence="5">Belongs to the PINc/VapC protein family.</text>
</comment>
<dbReference type="Gene3D" id="3.40.50.1010">
    <property type="entry name" value="5'-nuclease"/>
    <property type="match status" value="1"/>
</dbReference>
<feature type="binding site" evidence="5">
    <location>
        <position position="10"/>
    </location>
    <ligand>
        <name>Mg(2+)</name>
        <dbReference type="ChEBI" id="CHEBI:18420"/>
    </ligand>
</feature>
<dbReference type="SUPFAM" id="SSF88723">
    <property type="entry name" value="PIN domain-like"/>
    <property type="match status" value="1"/>
</dbReference>
<dbReference type="RefSeq" id="WP_307105979.1">
    <property type="nucleotide sequence ID" value="NZ_JAUTAS010000001.1"/>
</dbReference>
<evidence type="ECO:0000256" key="1">
    <source>
        <dbReference type="ARBA" id="ARBA00022649"/>
    </source>
</evidence>
<dbReference type="HAMAP" id="MF_00265">
    <property type="entry name" value="VapC_Nob1"/>
    <property type="match status" value="1"/>
</dbReference>
<proteinExistence type="inferred from homology"/>
<evidence type="ECO:0000256" key="2">
    <source>
        <dbReference type="ARBA" id="ARBA00022722"/>
    </source>
</evidence>
<feature type="domain" description="PIN" evidence="6">
    <location>
        <begin position="7"/>
        <end position="124"/>
    </location>
</feature>
<dbReference type="GO" id="GO:0090729">
    <property type="term" value="F:toxin activity"/>
    <property type="evidence" value="ECO:0007669"/>
    <property type="project" value="UniProtKB-KW"/>
</dbReference>
<feature type="binding site" evidence="5">
    <location>
        <position position="100"/>
    </location>
    <ligand>
        <name>Mg(2+)</name>
        <dbReference type="ChEBI" id="CHEBI:18420"/>
    </ligand>
</feature>
<dbReference type="EMBL" id="JAUTAS010000001">
    <property type="protein sequence ID" value="MDQ1107259.1"/>
    <property type="molecule type" value="Genomic_DNA"/>
</dbReference>
<dbReference type="GO" id="GO:0016787">
    <property type="term" value="F:hydrolase activity"/>
    <property type="evidence" value="ECO:0007669"/>
    <property type="project" value="UniProtKB-KW"/>
</dbReference>
<evidence type="ECO:0000313" key="7">
    <source>
        <dbReference type="EMBL" id="MDQ1107259.1"/>
    </source>
</evidence>
<dbReference type="InterPro" id="IPR002716">
    <property type="entry name" value="PIN_dom"/>
</dbReference>
<evidence type="ECO:0000256" key="3">
    <source>
        <dbReference type="ARBA" id="ARBA00022723"/>
    </source>
</evidence>
<evidence type="ECO:0000256" key="5">
    <source>
        <dbReference type="HAMAP-Rule" id="MF_00265"/>
    </source>
</evidence>
<accession>A0AAP5AER0</accession>
<dbReference type="InterPro" id="IPR022907">
    <property type="entry name" value="VapC_family"/>
</dbReference>
<keyword evidence="1 5" id="KW-1277">Toxin-antitoxin system</keyword>
<protein>
    <recommendedName>
        <fullName evidence="5">Ribonuclease VapC</fullName>
        <shortName evidence="5">RNase VapC</shortName>
        <ecNumber evidence="5">3.1.-.-</ecNumber>
    </recommendedName>
    <alternativeName>
        <fullName evidence="5">Toxin VapC</fullName>
    </alternativeName>
</protein>
<evidence type="ECO:0000259" key="6">
    <source>
        <dbReference type="Pfam" id="PF01850"/>
    </source>
</evidence>
<sequence>MKQRNGVLVDTCALIAFVNVVDPHHECATAYIEAAIQQQVPLYVSALTVAEFSNRQEFASIDQSVFIVEGFEAPEAALAGRMDAALTRDPSDHRVSLKVDVMLIAHAEKIGVTGILTCDHQLSKHCDRLRALNLTAVHPILTTQPFVPEKVHDPAVQGLLSPPPVH</sequence>
<comment type="caution">
    <text evidence="7">The sequence shown here is derived from an EMBL/GenBank/DDBJ whole genome shotgun (WGS) entry which is preliminary data.</text>
</comment>
<name>A0AAP5AER0_9GAMM</name>
<dbReference type="AlphaFoldDB" id="A0AAP5AER0"/>
<keyword evidence="4 5" id="KW-0378">Hydrolase</keyword>
<comment type="cofactor">
    <cofactor evidence="5">
        <name>Mg(2+)</name>
        <dbReference type="ChEBI" id="CHEBI:18420"/>
    </cofactor>
</comment>
<dbReference type="EC" id="3.1.-.-" evidence="5"/>
<keyword evidence="3 5" id="KW-0479">Metal-binding</keyword>
<dbReference type="CDD" id="cd09854">
    <property type="entry name" value="PIN_VapC-like"/>
    <property type="match status" value="1"/>
</dbReference>
<organism evidence="7 8">
    <name type="scientific">Stenotrophomonas rhizophila</name>
    <dbReference type="NCBI Taxonomy" id="216778"/>
    <lineage>
        <taxon>Bacteria</taxon>
        <taxon>Pseudomonadati</taxon>
        <taxon>Pseudomonadota</taxon>
        <taxon>Gammaproteobacteria</taxon>
        <taxon>Lysobacterales</taxon>
        <taxon>Lysobacteraceae</taxon>
        <taxon>Stenotrophomonas</taxon>
    </lineage>
</organism>
<keyword evidence="5" id="KW-0460">Magnesium</keyword>
<gene>
    <name evidence="5" type="primary">vapC</name>
    <name evidence="7" type="ORF">QE424_000418</name>
</gene>
<evidence type="ECO:0000256" key="4">
    <source>
        <dbReference type="ARBA" id="ARBA00022801"/>
    </source>
</evidence>
<keyword evidence="2 5" id="KW-0540">Nuclease</keyword>
<dbReference type="GO" id="GO:0004540">
    <property type="term" value="F:RNA nuclease activity"/>
    <property type="evidence" value="ECO:0007669"/>
    <property type="project" value="InterPro"/>
</dbReference>
<keyword evidence="5" id="KW-0800">Toxin</keyword>
<dbReference type="InterPro" id="IPR029060">
    <property type="entry name" value="PIN-like_dom_sf"/>
</dbReference>
<reference evidence="7" key="1">
    <citation type="submission" date="2023-07" db="EMBL/GenBank/DDBJ databases">
        <title>Functional and genomic diversity of the sorghum phyllosphere microbiome.</title>
        <authorList>
            <person name="Shade A."/>
        </authorList>
    </citation>
    <scope>NUCLEOTIDE SEQUENCE</scope>
    <source>
        <strain evidence="7">SORGH_AS_0457</strain>
    </source>
</reference>